<evidence type="ECO:0000313" key="3">
    <source>
        <dbReference type="Proteomes" id="UP001519287"/>
    </source>
</evidence>
<protein>
    <submittedName>
        <fullName evidence="2">Uncharacterized protein</fullName>
    </submittedName>
</protein>
<reference evidence="2 3" key="1">
    <citation type="submission" date="2021-03" db="EMBL/GenBank/DDBJ databases">
        <title>Genomic Encyclopedia of Type Strains, Phase IV (KMG-IV): sequencing the most valuable type-strain genomes for metagenomic binning, comparative biology and taxonomic classification.</title>
        <authorList>
            <person name="Goeker M."/>
        </authorList>
    </citation>
    <scope>NUCLEOTIDE SEQUENCE [LARGE SCALE GENOMIC DNA]</scope>
    <source>
        <strain evidence="2 3">DSM 26048</strain>
    </source>
</reference>
<comment type="caution">
    <text evidence="2">The sequence shown here is derived from an EMBL/GenBank/DDBJ whole genome shotgun (WGS) entry which is preliminary data.</text>
</comment>
<accession>A0ABS4J3Q8</accession>
<keyword evidence="3" id="KW-1185">Reference proteome</keyword>
<dbReference type="RefSeq" id="WP_209976313.1">
    <property type="nucleotide sequence ID" value="NZ_JAGGLB010000025.1"/>
</dbReference>
<organism evidence="2 3">
    <name type="scientific">Paenibacillus eucommiae</name>
    <dbReference type="NCBI Taxonomy" id="1355755"/>
    <lineage>
        <taxon>Bacteria</taxon>
        <taxon>Bacillati</taxon>
        <taxon>Bacillota</taxon>
        <taxon>Bacilli</taxon>
        <taxon>Bacillales</taxon>
        <taxon>Paenibacillaceae</taxon>
        <taxon>Paenibacillus</taxon>
    </lineage>
</organism>
<proteinExistence type="predicted"/>
<name>A0ABS4J3Q8_9BACL</name>
<gene>
    <name evidence="2" type="ORF">J2Z66_006112</name>
</gene>
<evidence type="ECO:0000313" key="2">
    <source>
        <dbReference type="EMBL" id="MBP1994476.1"/>
    </source>
</evidence>
<feature type="region of interest" description="Disordered" evidence="1">
    <location>
        <begin position="1"/>
        <end position="24"/>
    </location>
</feature>
<evidence type="ECO:0000256" key="1">
    <source>
        <dbReference type="SAM" id="MobiDB-lite"/>
    </source>
</evidence>
<sequence length="53" mass="5812">MKNIVKAADPLSSSSPAPLPATNLPQSREKTLLAVYLSLMFVRLQLEDGMRLV</sequence>
<dbReference type="EMBL" id="JAGGLB010000025">
    <property type="protein sequence ID" value="MBP1994476.1"/>
    <property type="molecule type" value="Genomic_DNA"/>
</dbReference>
<feature type="compositionally biased region" description="Low complexity" evidence="1">
    <location>
        <begin position="7"/>
        <end position="16"/>
    </location>
</feature>
<dbReference type="Proteomes" id="UP001519287">
    <property type="component" value="Unassembled WGS sequence"/>
</dbReference>